<dbReference type="OrthoDB" id="3365310at2759"/>
<sequence length="127" mass="14205">MHYFESKLRDEIRFSTLLFPPVVFARSAACLIAQTYISSNPASGLFLMSPPISNASLPKELLPTDLAEFDFEPKFPVGIMGTPKEMEALRVHHRLGDDPNVDKMDVVNLDGSEALNEIERWLDDVGI</sequence>
<evidence type="ECO:0000313" key="1">
    <source>
        <dbReference type="EMBL" id="RDB29630.1"/>
    </source>
</evidence>
<comment type="caution">
    <text evidence="1">The sequence shown here is derived from an EMBL/GenBank/DDBJ whole genome shotgun (WGS) entry which is preliminary data.</text>
</comment>
<dbReference type="InParanoid" id="A0A369K837"/>
<dbReference type="AlphaFoldDB" id="A0A369K837"/>
<dbReference type="Proteomes" id="UP000076154">
    <property type="component" value="Unassembled WGS sequence"/>
</dbReference>
<name>A0A369K837_HYPMA</name>
<accession>A0A369K837</accession>
<dbReference type="EMBL" id="LUEZ02000010">
    <property type="protein sequence ID" value="RDB29630.1"/>
    <property type="molecule type" value="Genomic_DNA"/>
</dbReference>
<organism evidence="1 2">
    <name type="scientific">Hypsizygus marmoreus</name>
    <name type="common">White beech mushroom</name>
    <name type="synonym">Agaricus marmoreus</name>
    <dbReference type="NCBI Taxonomy" id="39966"/>
    <lineage>
        <taxon>Eukaryota</taxon>
        <taxon>Fungi</taxon>
        <taxon>Dikarya</taxon>
        <taxon>Basidiomycota</taxon>
        <taxon>Agaricomycotina</taxon>
        <taxon>Agaricomycetes</taxon>
        <taxon>Agaricomycetidae</taxon>
        <taxon>Agaricales</taxon>
        <taxon>Tricholomatineae</taxon>
        <taxon>Lyophyllaceae</taxon>
        <taxon>Hypsizygus</taxon>
    </lineage>
</organism>
<gene>
    <name evidence="1" type="ORF">Hypma_015359</name>
</gene>
<reference evidence="1" key="1">
    <citation type="submission" date="2018-04" db="EMBL/GenBank/DDBJ databases">
        <title>Whole genome sequencing of Hypsizygus marmoreus.</title>
        <authorList>
            <person name="Choi I.-G."/>
            <person name="Min B."/>
            <person name="Kim J.-G."/>
            <person name="Kim S."/>
            <person name="Oh Y.-L."/>
            <person name="Kong W.-S."/>
            <person name="Park H."/>
            <person name="Jeong J."/>
            <person name="Song E.-S."/>
        </authorList>
    </citation>
    <scope>NUCLEOTIDE SEQUENCE [LARGE SCALE GENOMIC DNA]</scope>
    <source>
        <strain evidence="1">51987-8</strain>
    </source>
</reference>
<proteinExistence type="predicted"/>
<keyword evidence="2" id="KW-1185">Reference proteome</keyword>
<protein>
    <submittedName>
        <fullName evidence="1">Uncharacterized protein</fullName>
    </submittedName>
</protein>
<evidence type="ECO:0000313" key="2">
    <source>
        <dbReference type="Proteomes" id="UP000076154"/>
    </source>
</evidence>